<evidence type="ECO:0000259" key="1">
    <source>
        <dbReference type="Pfam" id="PF00149"/>
    </source>
</evidence>
<dbReference type="InterPro" id="IPR051693">
    <property type="entry name" value="UPF0046_metallophosphoest"/>
</dbReference>
<gene>
    <name evidence="2" type="ORF">FOMPIDRAFT_1036598</name>
</gene>
<dbReference type="HOGENOM" id="CLU_041441_4_0_1"/>
<evidence type="ECO:0000313" key="2">
    <source>
        <dbReference type="EMBL" id="EPT00834.1"/>
    </source>
</evidence>
<dbReference type="InterPro" id="IPR004843">
    <property type="entry name" value="Calcineurin-like_PHP"/>
</dbReference>
<dbReference type="PANTHER" id="PTHR12905">
    <property type="entry name" value="METALLOPHOSPHOESTERASE"/>
    <property type="match status" value="1"/>
</dbReference>
<dbReference type="GO" id="GO:0016787">
    <property type="term" value="F:hydrolase activity"/>
    <property type="evidence" value="ECO:0007669"/>
    <property type="project" value="InterPro"/>
</dbReference>
<protein>
    <recommendedName>
        <fullName evidence="1">Calcineurin-like phosphoesterase domain-containing protein</fullName>
    </recommendedName>
</protein>
<dbReference type="Pfam" id="PF00149">
    <property type="entry name" value="Metallophos"/>
    <property type="match status" value="1"/>
</dbReference>
<dbReference type="InterPro" id="IPR029052">
    <property type="entry name" value="Metallo-depent_PP-like"/>
</dbReference>
<dbReference type="PANTHER" id="PTHR12905:SF0">
    <property type="entry name" value="CALCINEURIN-LIKE PHOSPHOESTERASE DOMAIN-CONTAINING PROTEIN"/>
    <property type="match status" value="1"/>
</dbReference>
<dbReference type="InParanoid" id="S8EC86"/>
<reference evidence="2 3" key="1">
    <citation type="journal article" date="2012" name="Science">
        <title>The Paleozoic origin of enzymatic lignin decomposition reconstructed from 31 fungal genomes.</title>
        <authorList>
            <person name="Floudas D."/>
            <person name="Binder M."/>
            <person name="Riley R."/>
            <person name="Barry K."/>
            <person name="Blanchette R.A."/>
            <person name="Henrissat B."/>
            <person name="Martinez A.T."/>
            <person name="Otillar R."/>
            <person name="Spatafora J.W."/>
            <person name="Yadav J.S."/>
            <person name="Aerts A."/>
            <person name="Benoit I."/>
            <person name="Boyd A."/>
            <person name="Carlson A."/>
            <person name="Copeland A."/>
            <person name="Coutinho P.M."/>
            <person name="de Vries R.P."/>
            <person name="Ferreira P."/>
            <person name="Findley K."/>
            <person name="Foster B."/>
            <person name="Gaskell J."/>
            <person name="Glotzer D."/>
            <person name="Gorecki P."/>
            <person name="Heitman J."/>
            <person name="Hesse C."/>
            <person name="Hori C."/>
            <person name="Igarashi K."/>
            <person name="Jurgens J.A."/>
            <person name="Kallen N."/>
            <person name="Kersten P."/>
            <person name="Kohler A."/>
            <person name="Kuees U."/>
            <person name="Kumar T.K.A."/>
            <person name="Kuo A."/>
            <person name="LaButti K."/>
            <person name="Larrondo L.F."/>
            <person name="Lindquist E."/>
            <person name="Ling A."/>
            <person name="Lombard V."/>
            <person name="Lucas S."/>
            <person name="Lundell T."/>
            <person name="Martin R."/>
            <person name="McLaughlin D.J."/>
            <person name="Morgenstern I."/>
            <person name="Morin E."/>
            <person name="Murat C."/>
            <person name="Nagy L.G."/>
            <person name="Nolan M."/>
            <person name="Ohm R.A."/>
            <person name="Patyshakuliyeva A."/>
            <person name="Rokas A."/>
            <person name="Ruiz-Duenas F.J."/>
            <person name="Sabat G."/>
            <person name="Salamov A."/>
            <person name="Samejima M."/>
            <person name="Schmutz J."/>
            <person name="Slot J.C."/>
            <person name="St John F."/>
            <person name="Stenlid J."/>
            <person name="Sun H."/>
            <person name="Sun S."/>
            <person name="Syed K."/>
            <person name="Tsang A."/>
            <person name="Wiebenga A."/>
            <person name="Young D."/>
            <person name="Pisabarro A."/>
            <person name="Eastwood D.C."/>
            <person name="Martin F."/>
            <person name="Cullen D."/>
            <person name="Grigoriev I.V."/>
            <person name="Hibbett D.S."/>
        </authorList>
    </citation>
    <scope>NUCLEOTIDE SEQUENCE</scope>
    <source>
        <strain evidence="3">FP-58527</strain>
    </source>
</reference>
<proteinExistence type="predicted"/>
<organism evidence="2 3">
    <name type="scientific">Fomitopsis schrenkii</name>
    <name type="common">Brown rot fungus</name>
    <dbReference type="NCBI Taxonomy" id="2126942"/>
    <lineage>
        <taxon>Eukaryota</taxon>
        <taxon>Fungi</taxon>
        <taxon>Dikarya</taxon>
        <taxon>Basidiomycota</taxon>
        <taxon>Agaricomycotina</taxon>
        <taxon>Agaricomycetes</taxon>
        <taxon>Polyporales</taxon>
        <taxon>Fomitopsis</taxon>
    </lineage>
</organism>
<dbReference type="eggNOG" id="KOG3947">
    <property type="taxonomic scope" value="Eukaryota"/>
</dbReference>
<dbReference type="CDD" id="cd07379">
    <property type="entry name" value="MPP_239FB"/>
    <property type="match status" value="1"/>
</dbReference>
<name>S8EC86_FOMSC</name>
<sequence>MASPTSPPSAADALPPVSLSSPSAIVHLEYDSTSPPPVPSPEWTRFVCISDTHSRMVHVPPGDVLLHSGDLTAVGTYSDFQRTMEWLGDLPHRTKIIIAGNHDLPLDHHDDWYNQNYQRWHGRSKQNIGLIQDLILGHKATTSGIVYLEDELYEFRAKPEGRAWTVYGSPWSPYFHNWAFNYTRGEEAEKLVAAFPKTDILLTHGPPHNIFDMTIMRERVGCEALAARLPALRPRLHVFGHIHEDHGALIQAWPPAGAGDVAPDSEGADRCAGDEQTVFVNAANWPMGRRAVRPDGRVQFGEAPFQPVIVDLLDSA</sequence>
<dbReference type="Proteomes" id="UP000015241">
    <property type="component" value="Unassembled WGS sequence"/>
</dbReference>
<evidence type="ECO:0000313" key="3">
    <source>
        <dbReference type="Proteomes" id="UP000015241"/>
    </source>
</evidence>
<feature type="domain" description="Calcineurin-like phosphoesterase" evidence="1">
    <location>
        <begin position="45"/>
        <end position="244"/>
    </location>
</feature>
<dbReference type="OrthoDB" id="630188at2759"/>
<keyword evidence="3" id="KW-1185">Reference proteome</keyword>
<dbReference type="EMBL" id="KE504146">
    <property type="protein sequence ID" value="EPT00834.1"/>
    <property type="molecule type" value="Genomic_DNA"/>
</dbReference>
<accession>S8EC86</accession>
<dbReference type="SUPFAM" id="SSF56300">
    <property type="entry name" value="Metallo-dependent phosphatases"/>
    <property type="match status" value="1"/>
</dbReference>
<dbReference type="AlphaFoldDB" id="S8EC86"/>
<dbReference type="Gene3D" id="3.60.21.10">
    <property type="match status" value="1"/>
</dbReference>